<keyword evidence="2" id="KW-1185">Reference proteome</keyword>
<evidence type="ECO:0000313" key="1">
    <source>
        <dbReference type="EMBL" id="AMO37495.1"/>
    </source>
</evidence>
<reference evidence="2" key="1">
    <citation type="submission" date="2016-03" db="EMBL/GenBank/DDBJ databases">
        <authorList>
            <person name="Ma C."/>
            <person name="Zhou S."/>
            <person name="Yang G."/>
        </authorList>
    </citation>
    <scope>NUCLEOTIDE SEQUENCE [LARGE SCALE GENOMIC DNA]</scope>
    <source>
        <strain evidence="2">SgZ-1</strain>
    </source>
</reference>
<accession>A0A127K6A6</accession>
<dbReference type="KEGG" id="thu:AC731_011410"/>
<dbReference type="RefSeq" id="WP_004258327.1">
    <property type="nucleotide sequence ID" value="NZ_CP014646.1"/>
</dbReference>
<evidence type="ECO:0000313" key="2">
    <source>
        <dbReference type="Proteomes" id="UP000036902"/>
    </source>
</evidence>
<gene>
    <name evidence="1" type="ORF">AC731_011410</name>
</gene>
<sequence>MNMKDIPPYQDRRLDRRLPLGCPAFIALRNGERVDAVCVEIGVGGMTLHAAYVPGRNEVIDVAVLGPQGSPTPDRPPLITKLEVIRCNALGDGRYEIGGRIVRVVD</sequence>
<dbReference type="EMBL" id="CP014646">
    <property type="protein sequence ID" value="AMO37495.1"/>
    <property type="molecule type" value="Genomic_DNA"/>
</dbReference>
<organism evidence="1 2">
    <name type="scientific">Thauera humireducens</name>
    <dbReference type="NCBI Taxonomy" id="1134435"/>
    <lineage>
        <taxon>Bacteria</taxon>
        <taxon>Pseudomonadati</taxon>
        <taxon>Pseudomonadota</taxon>
        <taxon>Betaproteobacteria</taxon>
        <taxon>Rhodocyclales</taxon>
        <taxon>Zoogloeaceae</taxon>
        <taxon>Thauera</taxon>
    </lineage>
</organism>
<dbReference type="AlphaFoldDB" id="A0A127K6A6"/>
<name>A0A127K6A6_9RHOO</name>
<proteinExistence type="predicted"/>
<dbReference type="Proteomes" id="UP000036902">
    <property type="component" value="Chromosome"/>
</dbReference>
<evidence type="ECO:0008006" key="3">
    <source>
        <dbReference type="Google" id="ProtNLM"/>
    </source>
</evidence>
<dbReference type="STRING" id="1134435.AC731_011410"/>
<protein>
    <recommendedName>
        <fullName evidence="3">PilZ domain-containing protein</fullName>
    </recommendedName>
</protein>